<evidence type="ECO:0000313" key="1">
    <source>
        <dbReference type="EMBL" id="MCI60464.1"/>
    </source>
</evidence>
<feature type="non-terminal residue" evidence="1">
    <location>
        <position position="77"/>
    </location>
</feature>
<protein>
    <submittedName>
        <fullName evidence="1">Receptor-like protein</fullName>
    </submittedName>
</protein>
<accession>A0A392TIP7</accession>
<dbReference type="EMBL" id="LXQA010581999">
    <property type="protein sequence ID" value="MCI60464.1"/>
    <property type="molecule type" value="Genomic_DNA"/>
</dbReference>
<comment type="caution">
    <text evidence="1">The sequence shown here is derived from an EMBL/GenBank/DDBJ whole genome shotgun (WGS) entry which is preliminary data.</text>
</comment>
<proteinExistence type="predicted"/>
<reference evidence="1 2" key="1">
    <citation type="journal article" date="2018" name="Front. Plant Sci.">
        <title>Red Clover (Trifolium pratense) and Zigzag Clover (T. medium) - A Picture of Genomic Similarities and Differences.</title>
        <authorList>
            <person name="Dluhosova J."/>
            <person name="Istvanek J."/>
            <person name="Nedelnik J."/>
            <person name="Repkova J."/>
        </authorList>
    </citation>
    <scope>NUCLEOTIDE SEQUENCE [LARGE SCALE GENOMIC DNA]</scope>
    <source>
        <strain evidence="2">cv. 10/8</strain>
        <tissue evidence="1">Leaf</tissue>
    </source>
</reference>
<keyword evidence="1" id="KW-0675">Receptor</keyword>
<sequence>MLNSSIPSCFQNLPFGQYHDGYYHPIFEAFVSGSGDTPYSFDKSLNLDSSFVPDLMDINRLHLEAEFRTKHMDYYYK</sequence>
<dbReference type="Proteomes" id="UP000265520">
    <property type="component" value="Unassembled WGS sequence"/>
</dbReference>
<evidence type="ECO:0000313" key="2">
    <source>
        <dbReference type="Proteomes" id="UP000265520"/>
    </source>
</evidence>
<organism evidence="1 2">
    <name type="scientific">Trifolium medium</name>
    <dbReference type="NCBI Taxonomy" id="97028"/>
    <lineage>
        <taxon>Eukaryota</taxon>
        <taxon>Viridiplantae</taxon>
        <taxon>Streptophyta</taxon>
        <taxon>Embryophyta</taxon>
        <taxon>Tracheophyta</taxon>
        <taxon>Spermatophyta</taxon>
        <taxon>Magnoliopsida</taxon>
        <taxon>eudicotyledons</taxon>
        <taxon>Gunneridae</taxon>
        <taxon>Pentapetalae</taxon>
        <taxon>rosids</taxon>
        <taxon>fabids</taxon>
        <taxon>Fabales</taxon>
        <taxon>Fabaceae</taxon>
        <taxon>Papilionoideae</taxon>
        <taxon>50 kb inversion clade</taxon>
        <taxon>NPAAA clade</taxon>
        <taxon>Hologalegina</taxon>
        <taxon>IRL clade</taxon>
        <taxon>Trifolieae</taxon>
        <taxon>Trifolium</taxon>
    </lineage>
</organism>
<dbReference type="AlphaFoldDB" id="A0A392TIP7"/>
<name>A0A392TIP7_9FABA</name>
<keyword evidence="2" id="KW-1185">Reference proteome</keyword>